<comment type="caution">
    <text evidence="1">The sequence shown here is derived from an EMBL/GenBank/DDBJ whole genome shotgun (WGS) entry which is preliminary data.</text>
</comment>
<dbReference type="Proteomes" id="UP000789831">
    <property type="component" value="Unassembled WGS sequence"/>
</dbReference>
<sequence length="251" mass="28745">MSEVLETKWIDSGLDWSDAKSKAYNVEGKLKGDNPILYKSPSLELKYNENYYSFKDVKSTELSLPSYDVENNPDNYLKPLDIVKVHVPNGWKNFLKFLGSPNKVVRLHPVVPYKHKDKVISSLAESVEGAVKYFEKRGRFRTRVDNDGKSNNCEHFVNLATHGVDISEFTEKKKVEKGHEYAERNKYYSIENKISESNSFFSGLTSSYQGGRIRQIGDFTNSGTVGKGIMYEGINMDARVEVEPKSWYRLN</sequence>
<reference evidence="1" key="1">
    <citation type="submission" date="2021-06" db="EMBL/GenBank/DDBJ databases">
        <authorList>
            <person name="Kallberg Y."/>
            <person name="Tangrot J."/>
            <person name="Rosling A."/>
        </authorList>
    </citation>
    <scope>NUCLEOTIDE SEQUENCE</scope>
    <source>
        <strain evidence="1">MT106</strain>
    </source>
</reference>
<proteinExistence type="predicted"/>
<keyword evidence="2" id="KW-1185">Reference proteome</keyword>
<evidence type="ECO:0000313" key="1">
    <source>
        <dbReference type="EMBL" id="CAG8636455.1"/>
    </source>
</evidence>
<gene>
    <name evidence="1" type="ORF">AGERDE_LOCUS10767</name>
</gene>
<accession>A0A9N9DDZ9</accession>
<evidence type="ECO:0000313" key="2">
    <source>
        <dbReference type="Proteomes" id="UP000789831"/>
    </source>
</evidence>
<dbReference type="EMBL" id="CAJVPL010003669">
    <property type="protein sequence ID" value="CAG8636455.1"/>
    <property type="molecule type" value="Genomic_DNA"/>
</dbReference>
<organism evidence="1 2">
    <name type="scientific">Ambispora gerdemannii</name>
    <dbReference type="NCBI Taxonomy" id="144530"/>
    <lineage>
        <taxon>Eukaryota</taxon>
        <taxon>Fungi</taxon>
        <taxon>Fungi incertae sedis</taxon>
        <taxon>Mucoromycota</taxon>
        <taxon>Glomeromycotina</taxon>
        <taxon>Glomeromycetes</taxon>
        <taxon>Archaeosporales</taxon>
        <taxon>Ambisporaceae</taxon>
        <taxon>Ambispora</taxon>
    </lineage>
</organism>
<dbReference type="AlphaFoldDB" id="A0A9N9DDZ9"/>
<dbReference type="OrthoDB" id="421951at2759"/>
<protein>
    <submittedName>
        <fullName evidence="1">363_t:CDS:1</fullName>
    </submittedName>
</protein>
<name>A0A9N9DDZ9_9GLOM</name>